<dbReference type="InterPro" id="IPR009081">
    <property type="entry name" value="PP-bd_ACP"/>
</dbReference>
<dbReference type="HAMAP" id="MF_01217">
    <property type="entry name" value="Acyl_carrier"/>
    <property type="match status" value="1"/>
</dbReference>
<protein>
    <recommendedName>
        <fullName evidence="3">Acyl carrier protein</fullName>
        <shortName evidence="3">ACP</shortName>
    </recommendedName>
</protein>
<dbReference type="SUPFAM" id="SSF47336">
    <property type="entry name" value="ACP-like"/>
    <property type="match status" value="1"/>
</dbReference>
<feature type="domain" description="Carrier" evidence="4">
    <location>
        <begin position="1"/>
        <end position="79"/>
    </location>
</feature>
<dbReference type="Proteomes" id="UP000245921">
    <property type="component" value="Unassembled WGS sequence"/>
</dbReference>
<accession>A0AA45C826</accession>
<dbReference type="PANTHER" id="PTHR20863">
    <property type="entry name" value="ACYL CARRIER PROTEIN"/>
    <property type="match status" value="1"/>
</dbReference>
<dbReference type="GO" id="GO:0000036">
    <property type="term" value="F:acyl carrier activity"/>
    <property type="evidence" value="ECO:0007669"/>
    <property type="project" value="UniProtKB-UniRule"/>
</dbReference>
<dbReference type="InterPro" id="IPR036736">
    <property type="entry name" value="ACP-like_sf"/>
</dbReference>
<comment type="function">
    <text evidence="3">Carrier of the growing fatty acid chain in fatty acid biosynthesis.</text>
</comment>
<dbReference type="NCBIfam" id="NF002148">
    <property type="entry name" value="PRK00982.1-2"/>
    <property type="match status" value="1"/>
</dbReference>
<dbReference type="GO" id="GO:0016020">
    <property type="term" value="C:membrane"/>
    <property type="evidence" value="ECO:0007669"/>
    <property type="project" value="GOC"/>
</dbReference>
<comment type="pathway">
    <text evidence="3">Lipid metabolism; fatty acid biosynthesis.</text>
</comment>
<dbReference type="PANTHER" id="PTHR20863:SF76">
    <property type="entry name" value="CARRIER DOMAIN-CONTAINING PROTEIN"/>
    <property type="match status" value="1"/>
</dbReference>
<dbReference type="GO" id="GO:0000035">
    <property type="term" value="F:acyl binding"/>
    <property type="evidence" value="ECO:0007669"/>
    <property type="project" value="TreeGrafter"/>
</dbReference>
<proteinExistence type="inferred from homology"/>
<sequence>MSREELLKKVVSIISESLDIEEEKIKEDSRLIEDLDVDSLELVDLTMDFETELEVNIEDSQVENIRTVKDIVNILQEKLN</sequence>
<name>A0AA45C826_9BACT</name>
<organism evidence="5 6">
    <name type="scientific">Oceanotoga teriensis</name>
    <dbReference type="NCBI Taxonomy" id="515440"/>
    <lineage>
        <taxon>Bacteria</taxon>
        <taxon>Thermotogati</taxon>
        <taxon>Thermotogota</taxon>
        <taxon>Thermotogae</taxon>
        <taxon>Petrotogales</taxon>
        <taxon>Petrotogaceae</taxon>
        <taxon>Oceanotoga</taxon>
    </lineage>
</organism>
<keyword evidence="3" id="KW-0444">Lipid biosynthesis</keyword>
<dbReference type="GO" id="GO:0005829">
    <property type="term" value="C:cytosol"/>
    <property type="evidence" value="ECO:0007669"/>
    <property type="project" value="TreeGrafter"/>
</dbReference>
<keyword evidence="2 3" id="KW-0597">Phosphoprotein</keyword>
<gene>
    <name evidence="3" type="primary">acpP</name>
    <name evidence="5" type="ORF">C7380_104148</name>
</gene>
<comment type="similarity">
    <text evidence="3">Belongs to the acyl carrier protein (ACP) family.</text>
</comment>
<dbReference type="Gene3D" id="1.10.1200.10">
    <property type="entry name" value="ACP-like"/>
    <property type="match status" value="1"/>
</dbReference>
<evidence type="ECO:0000259" key="4">
    <source>
        <dbReference type="PROSITE" id="PS50075"/>
    </source>
</evidence>
<keyword evidence="1 3" id="KW-0596">Phosphopantetheine</keyword>
<feature type="modified residue" description="O-(pantetheine 4'-phosphoryl)serine" evidence="3">
    <location>
        <position position="39"/>
    </location>
</feature>
<reference evidence="5 6" key="1">
    <citation type="submission" date="2018-05" db="EMBL/GenBank/DDBJ databases">
        <title>Genomic Encyclopedia of Type Strains, Phase IV (KMG-IV): sequencing the most valuable type-strain genomes for metagenomic binning, comparative biology and taxonomic classification.</title>
        <authorList>
            <person name="Goeker M."/>
        </authorList>
    </citation>
    <scope>NUCLEOTIDE SEQUENCE [LARGE SCALE GENOMIC DNA]</scope>
    <source>
        <strain evidence="5 6">DSM 24906</strain>
    </source>
</reference>
<dbReference type="Pfam" id="PF00550">
    <property type="entry name" value="PP-binding"/>
    <property type="match status" value="1"/>
</dbReference>
<dbReference type="AlphaFoldDB" id="A0AA45C826"/>
<evidence type="ECO:0000313" key="5">
    <source>
        <dbReference type="EMBL" id="PWJ95729.1"/>
    </source>
</evidence>
<dbReference type="EMBL" id="QGGI01000004">
    <property type="protein sequence ID" value="PWJ95729.1"/>
    <property type="molecule type" value="Genomic_DNA"/>
</dbReference>
<evidence type="ECO:0000256" key="1">
    <source>
        <dbReference type="ARBA" id="ARBA00022450"/>
    </source>
</evidence>
<keyword evidence="3" id="KW-0963">Cytoplasm</keyword>
<keyword evidence="6" id="KW-1185">Reference proteome</keyword>
<evidence type="ECO:0000256" key="2">
    <source>
        <dbReference type="ARBA" id="ARBA00022553"/>
    </source>
</evidence>
<comment type="PTM">
    <text evidence="3">4'-phosphopantetheine is transferred from CoA to a specific serine of apo-ACP by AcpS. This modification is essential for activity because fatty acids are bound in thioester linkage to the sulfhydryl of the prosthetic group.</text>
</comment>
<evidence type="ECO:0000256" key="3">
    <source>
        <dbReference type="HAMAP-Rule" id="MF_01217"/>
    </source>
</evidence>
<comment type="subcellular location">
    <subcellularLocation>
        <location evidence="3">Cytoplasm</location>
    </subcellularLocation>
</comment>
<dbReference type="GO" id="GO:0009245">
    <property type="term" value="P:lipid A biosynthetic process"/>
    <property type="evidence" value="ECO:0007669"/>
    <property type="project" value="TreeGrafter"/>
</dbReference>
<dbReference type="RefSeq" id="WP_109604254.1">
    <property type="nucleotide sequence ID" value="NZ_JAMHJO010000008.1"/>
</dbReference>
<keyword evidence="3" id="KW-0443">Lipid metabolism</keyword>
<dbReference type="PROSITE" id="PS50075">
    <property type="entry name" value="CARRIER"/>
    <property type="match status" value="1"/>
</dbReference>
<keyword evidence="3" id="KW-0275">Fatty acid biosynthesis</keyword>
<keyword evidence="3" id="KW-0276">Fatty acid metabolism</keyword>
<dbReference type="InterPro" id="IPR003231">
    <property type="entry name" value="ACP"/>
</dbReference>
<evidence type="ECO:0000313" key="6">
    <source>
        <dbReference type="Proteomes" id="UP000245921"/>
    </source>
</evidence>
<comment type="caution">
    <text evidence="5">The sequence shown here is derived from an EMBL/GenBank/DDBJ whole genome shotgun (WGS) entry which is preliminary data.</text>
</comment>